<dbReference type="PROSITE" id="PS00518">
    <property type="entry name" value="ZF_RING_1"/>
    <property type="match status" value="1"/>
</dbReference>
<dbReference type="InterPro" id="IPR018957">
    <property type="entry name" value="Znf_C3HC4_RING-type"/>
</dbReference>
<keyword evidence="4" id="KW-0479">Metal-binding</keyword>
<keyword evidence="3" id="KW-0963">Cytoplasm</keyword>
<dbReference type="Proteomes" id="UP000241769">
    <property type="component" value="Unassembled WGS sequence"/>
</dbReference>
<dbReference type="InterPro" id="IPR029032">
    <property type="entry name" value="AhpD-like"/>
</dbReference>
<dbReference type="GO" id="GO:0006397">
    <property type="term" value="P:mRNA processing"/>
    <property type="evidence" value="ECO:0007669"/>
    <property type="project" value="UniProtKB-KW"/>
</dbReference>
<dbReference type="GO" id="GO:0070728">
    <property type="term" value="F:L-leucine binding"/>
    <property type="evidence" value="ECO:0007669"/>
    <property type="project" value="TreeGrafter"/>
</dbReference>
<dbReference type="Gene3D" id="3.30.40.10">
    <property type="entry name" value="Zinc/RING finger domain, C3HC4 (zinc finger)"/>
    <property type="match status" value="1"/>
</dbReference>
<evidence type="ECO:0000256" key="4">
    <source>
        <dbReference type="ARBA" id="ARBA00022723"/>
    </source>
</evidence>
<comment type="subcellular location">
    <subcellularLocation>
        <location evidence="1">Cytoplasm</location>
    </subcellularLocation>
</comment>
<dbReference type="GO" id="GO:0071233">
    <property type="term" value="P:cellular response to L-leucine"/>
    <property type="evidence" value="ECO:0007669"/>
    <property type="project" value="TreeGrafter"/>
</dbReference>
<dbReference type="AlphaFoldDB" id="A0A2P6NL48"/>
<name>A0A2P6NL48_9EUKA</name>
<sequence>MSEHDEDLSYEFFRPMFEPDEKLRAEATKSIIDQLKESLDSPDKVLVKTHLARIVRFSREVPFDDITSAFSDLLRQIEKNGEFPTIPKILVPSSFIPKSEFPAVNTTDPKLRNIFGEIFYTTGRVSHLNRIIALHSTYFERYYEAYNFIMREPGPLPLSWRNYIAILSSARHRCRWLINVQETEFLANDGDPEWLKGVDFLPKKMQALLDINQIMNHQPWLITKEHIAHLVKGDDSWSIGELVHAMIIMVTFKAMAGIVFGCGVTNEVDFPDDNNSAIEASEDEDVEGQIQSATDKVAELLREGNWIQDDAHDAQVTHFMNAESAEDSHATSKRRYMSDSHINKFIGRNHTMQHEDFDCKAKKIFRVQDYGWKEDGFELARRFLPGAATLLDEEFDHIYTLTYHEFDQNTNVDTFPFRQAIWQYVQRVQGIFHDDYDYQQTKGFVKRLVCYTEEIVKSDYKNLGLKRHSEKVHAIVLAVASSKQSELLYGLHAVVDRMETEGETQTKRRKTSVEDAEKEVFIISSDDSDKEPEVERCPICLCPPENLAMADQCFHTFCFFCILQWSKAGDQPRCPLCKREFFSLIYQVKSNTEYKRHFLEQDSPPSKKRLPNRLVREYNRWGRSAPAAPLDLSSSSNIPFSTEHSLRRAVYTRHLRSIPLVSFVGDPKSQVKTVRVSTPKFDHKEYAKNTEKWKAKLKPWITRELQSMLLVEDVEIIVVFIFCLLERCDVDSPQAKEKLKDYLKEHVDTFAHELIQFANAPYEMNVYDKKVQYDYSSAKPSTATEIIELSDDENEEEEDGEERRSHLSDDYTRLKRELSQTDGRLLSLHRQLANLEKIIIREKEELQKKISSNET</sequence>
<reference evidence="10 11" key="1">
    <citation type="journal article" date="2018" name="Genome Biol. Evol.">
        <title>Multiple Roots of Fruiting Body Formation in Amoebozoa.</title>
        <authorList>
            <person name="Hillmann F."/>
            <person name="Forbes G."/>
            <person name="Novohradska S."/>
            <person name="Ferling I."/>
            <person name="Riege K."/>
            <person name="Groth M."/>
            <person name="Westermann M."/>
            <person name="Marz M."/>
            <person name="Spaller T."/>
            <person name="Winckler T."/>
            <person name="Schaap P."/>
            <person name="Glockner G."/>
        </authorList>
    </citation>
    <scope>NUCLEOTIDE SEQUENCE [LARGE SCALE GENOMIC DNA]</scope>
    <source>
        <strain evidence="10 11">Jena</strain>
    </source>
</reference>
<gene>
    <name evidence="10" type="ORF">PROFUN_07937</name>
</gene>
<dbReference type="InterPro" id="IPR006730">
    <property type="entry name" value="Sestrin"/>
</dbReference>
<evidence type="ECO:0000256" key="1">
    <source>
        <dbReference type="ARBA" id="ARBA00004496"/>
    </source>
</evidence>
<dbReference type="InterPro" id="IPR001841">
    <property type="entry name" value="Znf_RING"/>
</dbReference>
<evidence type="ECO:0000313" key="11">
    <source>
        <dbReference type="Proteomes" id="UP000241769"/>
    </source>
</evidence>
<comment type="caution">
    <text evidence="10">The sequence shown here is derived from an EMBL/GenBank/DDBJ whole genome shotgun (WGS) entry which is preliminary data.</text>
</comment>
<dbReference type="PROSITE" id="PS50089">
    <property type="entry name" value="ZF_RING_2"/>
    <property type="match status" value="1"/>
</dbReference>
<dbReference type="CDD" id="cd16574">
    <property type="entry name" value="RING-HC_Topors"/>
    <property type="match status" value="1"/>
</dbReference>
<dbReference type="InterPro" id="IPR058746">
    <property type="entry name" value="Znf_RING-type_Topors"/>
</dbReference>
<feature type="domain" description="RING-type" evidence="9">
    <location>
        <begin position="537"/>
        <end position="578"/>
    </location>
</feature>
<keyword evidence="5 7" id="KW-0863">Zinc-finger</keyword>
<evidence type="ECO:0000256" key="2">
    <source>
        <dbReference type="ARBA" id="ARBA00008350"/>
    </source>
</evidence>
<dbReference type="InterPro" id="IPR017907">
    <property type="entry name" value="Znf_RING_CS"/>
</dbReference>
<dbReference type="SUPFAM" id="SSF69118">
    <property type="entry name" value="AhpD-like"/>
    <property type="match status" value="1"/>
</dbReference>
<feature type="compositionally biased region" description="Acidic residues" evidence="8">
    <location>
        <begin position="788"/>
        <end position="800"/>
    </location>
</feature>
<keyword evidence="11" id="KW-1185">Reference proteome</keyword>
<dbReference type="InterPro" id="IPR036483">
    <property type="entry name" value="PWI_dom_sf"/>
</dbReference>
<accession>A0A2P6NL48</accession>
<dbReference type="Pfam" id="PF00097">
    <property type="entry name" value="zf-C3HC4"/>
    <property type="match status" value="1"/>
</dbReference>
<dbReference type="Gene3D" id="1.20.1390.10">
    <property type="entry name" value="PWI domain"/>
    <property type="match status" value="1"/>
</dbReference>
<evidence type="ECO:0000256" key="6">
    <source>
        <dbReference type="ARBA" id="ARBA00022833"/>
    </source>
</evidence>
<dbReference type="PANTHER" id="PTHR12474">
    <property type="entry name" value="P53 REGULATED PA26 NUCLEAR PROTEIN SESTRIN"/>
    <property type="match status" value="1"/>
</dbReference>
<comment type="similarity">
    <text evidence="2">Belongs to the sestrin family.</text>
</comment>
<dbReference type="OrthoDB" id="337464at2759"/>
<dbReference type="Pfam" id="PF26084">
    <property type="entry name" value="PWI_Topors"/>
    <property type="match status" value="1"/>
</dbReference>
<evidence type="ECO:0000256" key="8">
    <source>
        <dbReference type="SAM" id="MobiDB-lite"/>
    </source>
</evidence>
<dbReference type="STRING" id="1890364.A0A2P6NL48"/>
<dbReference type="GO" id="GO:1904262">
    <property type="term" value="P:negative regulation of TORC1 signaling"/>
    <property type="evidence" value="ECO:0007669"/>
    <property type="project" value="TreeGrafter"/>
</dbReference>
<dbReference type="GO" id="GO:1990253">
    <property type="term" value="P:cellular response to leucine starvation"/>
    <property type="evidence" value="ECO:0007669"/>
    <property type="project" value="TreeGrafter"/>
</dbReference>
<proteinExistence type="inferred from homology"/>
<protein>
    <submittedName>
        <fullName evidence="10">Sestrin-like protein</fullName>
    </submittedName>
</protein>
<feature type="region of interest" description="Disordered" evidence="8">
    <location>
        <begin position="787"/>
        <end position="807"/>
    </location>
</feature>
<organism evidence="10 11">
    <name type="scientific">Planoprotostelium fungivorum</name>
    <dbReference type="NCBI Taxonomy" id="1890364"/>
    <lineage>
        <taxon>Eukaryota</taxon>
        <taxon>Amoebozoa</taxon>
        <taxon>Evosea</taxon>
        <taxon>Variosea</taxon>
        <taxon>Cavosteliida</taxon>
        <taxon>Cavosteliaceae</taxon>
        <taxon>Planoprotostelium</taxon>
    </lineage>
</organism>
<dbReference type="GO" id="GO:1901031">
    <property type="term" value="P:regulation of response to reactive oxygen species"/>
    <property type="evidence" value="ECO:0007669"/>
    <property type="project" value="InterPro"/>
</dbReference>
<evidence type="ECO:0000313" key="10">
    <source>
        <dbReference type="EMBL" id="PRP84687.1"/>
    </source>
</evidence>
<dbReference type="SMART" id="SM00184">
    <property type="entry name" value="RING"/>
    <property type="match status" value="1"/>
</dbReference>
<dbReference type="GO" id="GO:0005737">
    <property type="term" value="C:cytoplasm"/>
    <property type="evidence" value="ECO:0007669"/>
    <property type="project" value="UniProtKB-SubCell"/>
</dbReference>
<evidence type="ECO:0000259" key="9">
    <source>
        <dbReference type="PROSITE" id="PS50089"/>
    </source>
</evidence>
<dbReference type="EMBL" id="MDYQ01000058">
    <property type="protein sequence ID" value="PRP84687.1"/>
    <property type="molecule type" value="Genomic_DNA"/>
</dbReference>
<dbReference type="GO" id="GO:0005634">
    <property type="term" value="C:nucleus"/>
    <property type="evidence" value="ECO:0007669"/>
    <property type="project" value="InterPro"/>
</dbReference>
<dbReference type="SUPFAM" id="SSF101233">
    <property type="entry name" value="PWI domain"/>
    <property type="match status" value="1"/>
</dbReference>
<dbReference type="SUPFAM" id="SSF57850">
    <property type="entry name" value="RING/U-box"/>
    <property type="match status" value="1"/>
</dbReference>
<dbReference type="PANTHER" id="PTHR12474:SF0">
    <property type="entry name" value="SESTRIN HOMOLOG"/>
    <property type="match status" value="1"/>
</dbReference>
<dbReference type="InParanoid" id="A0A2P6NL48"/>
<dbReference type="GO" id="GO:0016684">
    <property type="term" value="F:oxidoreductase activity, acting on peroxide as acceptor"/>
    <property type="evidence" value="ECO:0007669"/>
    <property type="project" value="TreeGrafter"/>
</dbReference>
<keyword evidence="6" id="KW-0862">Zinc</keyword>
<dbReference type="InterPro" id="IPR013083">
    <property type="entry name" value="Znf_RING/FYVE/PHD"/>
</dbReference>
<dbReference type="Gene3D" id="1.20.1290.10">
    <property type="entry name" value="AhpD-like"/>
    <property type="match status" value="1"/>
</dbReference>
<evidence type="ECO:0000256" key="3">
    <source>
        <dbReference type="ARBA" id="ARBA00022490"/>
    </source>
</evidence>
<evidence type="ECO:0000256" key="5">
    <source>
        <dbReference type="ARBA" id="ARBA00022771"/>
    </source>
</evidence>
<dbReference type="FunCoup" id="A0A2P6NL48">
    <property type="interactions" value="69"/>
</dbReference>
<dbReference type="InterPro" id="IPR058745">
    <property type="entry name" value="PWI_Topors"/>
</dbReference>
<evidence type="ECO:0000256" key="7">
    <source>
        <dbReference type="PROSITE-ProRule" id="PRU00175"/>
    </source>
</evidence>
<dbReference type="Pfam" id="PF04636">
    <property type="entry name" value="PA26"/>
    <property type="match status" value="1"/>
</dbReference>
<dbReference type="GO" id="GO:0008270">
    <property type="term" value="F:zinc ion binding"/>
    <property type="evidence" value="ECO:0007669"/>
    <property type="project" value="UniProtKB-KW"/>
</dbReference>
<dbReference type="GO" id="GO:0016239">
    <property type="term" value="P:positive regulation of macroautophagy"/>
    <property type="evidence" value="ECO:0007669"/>
    <property type="project" value="TreeGrafter"/>
</dbReference>